<gene>
    <name evidence="1" type="ORF">QAD02_000622</name>
</gene>
<dbReference type="EMBL" id="CM056743">
    <property type="protein sequence ID" value="KAJ8669363.1"/>
    <property type="molecule type" value="Genomic_DNA"/>
</dbReference>
<name>A0ACC2NEZ6_9HYME</name>
<reference evidence="1" key="1">
    <citation type="submission" date="2023-04" db="EMBL/GenBank/DDBJ databases">
        <title>A chromosome-level genome assembly of the parasitoid wasp Eretmocerus hayati.</title>
        <authorList>
            <person name="Zhong Y."/>
            <person name="Liu S."/>
            <person name="Liu Y."/>
        </authorList>
    </citation>
    <scope>NUCLEOTIDE SEQUENCE</scope>
    <source>
        <strain evidence="1">ZJU_SS_LIU_2023</strain>
    </source>
</reference>
<sequence length="148" mass="16769">MEVSDQENLPDDVLEAAAEAIEIGLPTKSKEIYERTYENYVTWKRMKKISSTGEKVLLAYFQHLGKSLAPSTLWAKWSMLKTMVEKNEHININRYQKLKRLLKQKNVGYTCKKSPTLSSEDIQGFLVNAPNKDHLADKVALIVGVTGA</sequence>
<keyword evidence="2" id="KW-1185">Reference proteome</keyword>
<evidence type="ECO:0000313" key="1">
    <source>
        <dbReference type="EMBL" id="KAJ8669363.1"/>
    </source>
</evidence>
<evidence type="ECO:0000313" key="2">
    <source>
        <dbReference type="Proteomes" id="UP001239111"/>
    </source>
</evidence>
<dbReference type="Proteomes" id="UP001239111">
    <property type="component" value="Chromosome 3"/>
</dbReference>
<proteinExistence type="predicted"/>
<organism evidence="1 2">
    <name type="scientific">Eretmocerus hayati</name>
    <dbReference type="NCBI Taxonomy" id="131215"/>
    <lineage>
        <taxon>Eukaryota</taxon>
        <taxon>Metazoa</taxon>
        <taxon>Ecdysozoa</taxon>
        <taxon>Arthropoda</taxon>
        <taxon>Hexapoda</taxon>
        <taxon>Insecta</taxon>
        <taxon>Pterygota</taxon>
        <taxon>Neoptera</taxon>
        <taxon>Endopterygota</taxon>
        <taxon>Hymenoptera</taxon>
        <taxon>Apocrita</taxon>
        <taxon>Proctotrupomorpha</taxon>
        <taxon>Chalcidoidea</taxon>
        <taxon>Aphelinidae</taxon>
        <taxon>Aphelininae</taxon>
        <taxon>Eretmocerus</taxon>
    </lineage>
</organism>
<comment type="caution">
    <text evidence="1">The sequence shown here is derived from an EMBL/GenBank/DDBJ whole genome shotgun (WGS) entry which is preliminary data.</text>
</comment>
<protein>
    <submittedName>
        <fullName evidence="1">Uncharacterized protein</fullName>
    </submittedName>
</protein>
<accession>A0ACC2NEZ6</accession>